<name>A0ABT3PW73_9BACT</name>
<keyword evidence="6" id="KW-1185">Reference proteome</keyword>
<dbReference type="SUPFAM" id="SSF143243">
    <property type="entry name" value="Nqo5-like"/>
    <property type="match status" value="1"/>
</dbReference>
<dbReference type="Pfam" id="PF00329">
    <property type="entry name" value="Complex1_30kDa"/>
    <property type="match status" value="1"/>
</dbReference>
<keyword evidence="3" id="KW-0830">Ubiquinone</keyword>
<gene>
    <name evidence="3" type="primary">nuoC</name>
    <name evidence="5" type="ORF">LQ318_04200</name>
</gene>
<comment type="function">
    <text evidence="3">NDH-1 shuttles electrons from NADH, via FMN and iron-sulfur (Fe-S) centers, to quinones in the respiratory chain. The immediate electron acceptor for the enzyme in this species is believed to be ubiquinone. Couples the redox reaction to proton translocation (for every two electrons transferred, four hydrogen ions are translocated across the cytoplasmic membrane), and thus conserves the redox energy in a proton gradient.</text>
</comment>
<proteinExistence type="inferred from homology"/>
<keyword evidence="2 3" id="KW-0813">Transport</keyword>
<comment type="similarity">
    <text evidence="1 3">Belongs to the complex I 30 kDa subunit family.</text>
</comment>
<comment type="subcellular location">
    <subcellularLocation>
        <location evidence="3">Cell membrane</location>
        <topology evidence="3">Peripheral membrane protein</topology>
        <orientation evidence="3">Cytoplasmic side</orientation>
    </subcellularLocation>
</comment>
<dbReference type="EMBL" id="JAJNDC010000001">
    <property type="protein sequence ID" value="MCW9712100.1"/>
    <property type="molecule type" value="Genomic_DNA"/>
</dbReference>
<dbReference type="InterPro" id="IPR001268">
    <property type="entry name" value="NADH_UbQ_OxRdtase_30kDa_su"/>
</dbReference>
<keyword evidence="3" id="KW-0874">Quinone</keyword>
<keyword evidence="3" id="KW-1003">Cell membrane</keyword>
<protein>
    <recommendedName>
        <fullName evidence="3">NADH-quinone oxidoreductase subunit C</fullName>
        <ecNumber evidence="3">7.1.1.-</ecNumber>
    </recommendedName>
    <alternativeName>
        <fullName evidence="3">NADH dehydrogenase I subunit C</fullName>
    </alternativeName>
    <alternativeName>
        <fullName evidence="3">NDH-1 subunit C</fullName>
    </alternativeName>
</protein>
<evidence type="ECO:0000313" key="6">
    <source>
        <dbReference type="Proteomes" id="UP001207337"/>
    </source>
</evidence>
<evidence type="ECO:0000256" key="1">
    <source>
        <dbReference type="ARBA" id="ARBA00007569"/>
    </source>
</evidence>
<evidence type="ECO:0000313" key="5">
    <source>
        <dbReference type="EMBL" id="MCW9712100.1"/>
    </source>
</evidence>
<comment type="caution">
    <text evidence="5">The sequence shown here is derived from an EMBL/GenBank/DDBJ whole genome shotgun (WGS) entry which is preliminary data.</text>
</comment>
<dbReference type="EC" id="7.1.1.-" evidence="3"/>
<dbReference type="Proteomes" id="UP001207337">
    <property type="component" value="Unassembled WGS sequence"/>
</dbReference>
<accession>A0ABT3PW73</accession>
<dbReference type="InterPro" id="IPR010218">
    <property type="entry name" value="NADH_DH_suC"/>
</dbReference>
<evidence type="ECO:0000259" key="4">
    <source>
        <dbReference type="Pfam" id="PF00329"/>
    </source>
</evidence>
<organism evidence="5 6">
    <name type="scientific">Fodinibius salicampi</name>
    <dbReference type="NCBI Taxonomy" id="1920655"/>
    <lineage>
        <taxon>Bacteria</taxon>
        <taxon>Pseudomonadati</taxon>
        <taxon>Balneolota</taxon>
        <taxon>Balneolia</taxon>
        <taxon>Balneolales</taxon>
        <taxon>Balneolaceae</taxon>
        <taxon>Fodinibius</taxon>
    </lineage>
</organism>
<keyword evidence="3" id="KW-1278">Translocase</keyword>
<dbReference type="HAMAP" id="MF_01357">
    <property type="entry name" value="NDH1_NuoC"/>
    <property type="match status" value="1"/>
</dbReference>
<feature type="domain" description="NADH:ubiquinone oxidoreductase 30kDa subunit" evidence="4">
    <location>
        <begin position="36"/>
        <end position="153"/>
    </location>
</feature>
<sequence>MDLELSDTLKKVIDGLSDQFSDSFIEVYQSTGDTFVRVEADAVVDICKYLKSTHHFIYLNDLFGTDRFTSEERFEVVYNLISLRDRERLFLKVRLPEEDPRLESVADIWKSASWMEREVYDMFGVHFDNHPDFRRIFMPEDYEYHPMRKEFPLLGIPGSIELPSTTPDTE</sequence>
<dbReference type="InterPro" id="IPR037232">
    <property type="entry name" value="NADH_quin_OxRdtase_su_C/D-like"/>
</dbReference>
<dbReference type="NCBIfam" id="TIGR01961">
    <property type="entry name" value="NuoC_fam"/>
    <property type="match status" value="1"/>
</dbReference>
<evidence type="ECO:0000256" key="3">
    <source>
        <dbReference type="HAMAP-Rule" id="MF_01357"/>
    </source>
</evidence>
<keyword evidence="3" id="KW-0520">NAD</keyword>
<dbReference type="RefSeq" id="WP_265787791.1">
    <property type="nucleotide sequence ID" value="NZ_BAABRS010000001.1"/>
</dbReference>
<reference evidence="5 6" key="1">
    <citation type="submission" date="2021-11" db="EMBL/GenBank/DDBJ databases">
        <title>Aliifidinibius sp. nov., a new bacterium isolated from saline soil.</title>
        <authorList>
            <person name="Galisteo C."/>
            <person name="De La Haba R."/>
            <person name="Sanchez-Porro C."/>
            <person name="Ventosa A."/>
        </authorList>
    </citation>
    <scope>NUCLEOTIDE SEQUENCE [LARGE SCALE GENOMIC DNA]</scope>
    <source>
        <strain evidence="5 6">KACC 190600</strain>
    </source>
</reference>
<evidence type="ECO:0000256" key="2">
    <source>
        <dbReference type="ARBA" id="ARBA00022448"/>
    </source>
</evidence>
<comment type="subunit">
    <text evidence="3">NDH-1 is composed of 14 different subunits. Subunits NuoB, C, D, E, F, and G constitute the peripheral sector of the complex.</text>
</comment>
<dbReference type="Gene3D" id="3.30.460.80">
    <property type="entry name" value="NADH:ubiquinone oxidoreductase, 30kDa subunit"/>
    <property type="match status" value="1"/>
</dbReference>
<dbReference type="PANTHER" id="PTHR10884">
    <property type="entry name" value="NADH DEHYDROGENASE UBIQUINONE IRON-SULFUR PROTEIN 3"/>
    <property type="match status" value="1"/>
</dbReference>
<comment type="catalytic activity">
    <reaction evidence="3">
        <text>a quinone + NADH + 5 H(+)(in) = a quinol + NAD(+) + 4 H(+)(out)</text>
        <dbReference type="Rhea" id="RHEA:57888"/>
        <dbReference type="ChEBI" id="CHEBI:15378"/>
        <dbReference type="ChEBI" id="CHEBI:24646"/>
        <dbReference type="ChEBI" id="CHEBI:57540"/>
        <dbReference type="ChEBI" id="CHEBI:57945"/>
        <dbReference type="ChEBI" id="CHEBI:132124"/>
    </reaction>
</comment>
<keyword evidence="3" id="KW-0472">Membrane</keyword>
<dbReference type="PANTHER" id="PTHR10884:SF14">
    <property type="entry name" value="NADH DEHYDROGENASE [UBIQUINONE] IRON-SULFUR PROTEIN 3, MITOCHONDRIAL"/>
    <property type="match status" value="1"/>
</dbReference>